<dbReference type="InterPro" id="IPR000801">
    <property type="entry name" value="Esterase-like"/>
</dbReference>
<evidence type="ECO:0000313" key="2">
    <source>
        <dbReference type="Proteomes" id="UP001151079"/>
    </source>
</evidence>
<dbReference type="RefSeq" id="WP_264206005.1">
    <property type="nucleotide sequence ID" value="NZ_JAOZEW010000008.1"/>
</dbReference>
<proteinExistence type="predicted"/>
<organism evidence="1 2">
    <name type="scientific">Flavobacterium shii</name>
    <dbReference type="NCBI Taxonomy" id="2987687"/>
    <lineage>
        <taxon>Bacteria</taxon>
        <taxon>Pseudomonadati</taxon>
        <taxon>Bacteroidota</taxon>
        <taxon>Flavobacteriia</taxon>
        <taxon>Flavobacteriales</taxon>
        <taxon>Flavobacteriaceae</taxon>
        <taxon>Flavobacterium</taxon>
    </lineage>
</organism>
<protein>
    <submittedName>
        <fullName evidence="1">Esterase family protein</fullName>
    </submittedName>
</protein>
<reference evidence="1" key="1">
    <citation type="submission" date="2022-10" db="EMBL/GenBank/DDBJ databases">
        <title>Two novel species of Flavobacterium.</title>
        <authorList>
            <person name="Liu Q."/>
            <person name="Xin Y.-H."/>
        </authorList>
    </citation>
    <scope>NUCLEOTIDE SEQUENCE</scope>
    <source>
        <strain evidence="1">LS1R49</strain>
    </source>
</reference>
<dbReference type="Proteomes" id="UP001151079">
    <property type="component" value="Unassembled WGS sequence"/>
</dbReference>
<dbReference type="GO" id="GO:0016747">
    <property type="term" value="F:acyltransferase activity, transferring groups other than amino-acyl groups"/>
    <property type="evidence" value="ECO:0007669"/>
    <property type="project" value="TreeGrafter"/>
</dbReference>
<dbReference type="SUPFAM" id="SSF53474">
    <property type="entry name" value="alpha/beta-Hydrolases"/>
    <property type="match status" value="1"/>
</dbReference>
<keyword evidence="2" id="KW-1185">Reference proteome</keyword>
<dbReference type="EMBL" id="JAOZEW010000008">
    <property type="protein sequence ID" value="MCV9927873.1"/>
    <property type="molecule type" value="Genomic_DNA"/>
</dbReference>
<dbReference type="Pfam" id="PF00756">
    <property type="entry name" value="Esterase"/>
    <property type="match status" value="1"/>
</dbReference>
<dbReference type="PANTHER" id="PTHR48098:SF1">
    <property type="entry name" value="DIACYLGLYCEROL ACYLTRANSFERASE_MYCOLYLTRANSFERASE AG85A"/>
    <property type="match status" value="1"/>
</dbReference>
<dbReference type="Gene3D" id="3.40.50.1820">
    <property type="entry name" value="alpha/beta hydrolase"/>
    <property type="match status" value="1"/>
</dbReference>
<comment type="caution">
    <text evidence="1">The sequence shown here is derived from an EMBL/GenBank/DDBJ whole genome shotgun (WGS) entry which is preliminary data.</text>
</comment>
<dbReference type="AlphaFoldDB" id="A0A9X2YUU3"/>
<accession>A0A9X2YUU3</accession>
<dbReference type="PANTHER" id="PTHR48098">
    <property type="entry name" value="ENTEROCHELIN ESTERASE-RELATED"/>
    <property type="match status" value="1"/>
</dbReference>
<name>A0A9X2YUU3_9FLAO</name>
<gene>
    <name evidence="1" type="ORF">OIU83_09430</name>
</gene>
<dbReference type="InterPro" id="IPR029058">
    <property type="entry name" value="AB_hydrolase_fold"/>
</dbReference>
<sequence length="265" mass="29921">MKVLLVTLSFLSIGFQAFSQKVDTLKVYSPSMKKEVKTLVVHPSANTEKKYPTVYILHGYSGYPKRTLIQDIPALTSLSKQMGMIFVLPDGNFDSWYIDSESTNSKYETFITKELVGYVQKNYKSDQSKTAIMGWSMGGHGALYLGSRHQDIFSAIGSICAAVDFTPAAKDYGIPKILGDNPENWKNYTALSQIEKLKNSKQKILISCGTEDYLLEQNRKLHLQLITLGVPHIYEERPGEHNAAYWSKAAVTQLFHLNQFFTNKE</sequence>
<dbReference type="InterPro" id="IPR050583">
    <property type="entry name" value="Mycobacterial_A85_antigen"/>
</dbReference>
<evidence type="ECO:0000313" key="1">
    <source>
        <dbReference type="EMBL" id="MCV9927873.1"/>
    </source>
</evidence>